<dbReference type="PANTHER" id="PTHR35703:SF2">
    <property type="entry name" value="HEME OXYGENASE 1, CHLOROPLASTIC-RELATED"/>
    <property type="match status" value="1"/>
</dbReference>
<comment type="similarity">
    <text evidence="2">Belongs to the heme oxygenase family.</text>
</comment>
<proteinExistence type="inferred from homology"/>
<evidence type="ECO:0000313" key="13">
    <source>
        <dbReference type="EMBL" id="KAL1194365.1"/>
    </source>
</evidence>
<evidence type="ECO:0000256" key="6">
    <source>
        <dbReference type="ARBA" id="ARBA00022617"/>
    </source>
</evidence>
<dbReference type="InterPro" id="IPR016084">
    <property type="entry name" value="Haem_Oase-like_multi-hlx"/>
</dbReference>
<dbReference type="EC" id="1.14.14.18" evidence="3"/>
<keyword evidence="14" id="KW-1185">Reference proteome</keyword>
<comment type="subcellular location">
    <subcellularLocation>
        <location evidence="1">Plastid</location>
        <location evidence="1">Chloroplast</location>
    </subcellularLocation>
</comment>
<keyword evidence="6" id="KW-0349">Heme</keyword>
<evidence type="ECO:0000256" key="4">
    <source>
        <dbReference type="ARBA" id="ARBA00022528"/>
    </source>
</evidence>
<evidence type="ECO:0000256" key="7">
    <source>
        <dbReference type="ARBA" id="ARBA00022640"/>
    </source>
</evidence>
<dbReference type="AlphaFoldDB" id="A0ABD1A3M9"/>
<keyword evidence="8" id="KW-0479">Metal-binding</keyword>
<dbReference type="PANTHER" id="PTHR35703">
    <property type="entry name" value="HEME OXYGENASE 1, CHLOROPLASTIC-RELATED"/>
    <property type="match status" value="1"/>
</dbReference>
<dbReference type="GO" id="GO:0020037">
    <property type="term" value="F:heme binding"/>
    <property type="evidence" value="ECO:0007669"/>
    <property type="project" value="UniProtKB-ARBA"/>
</dbReference>
<evidence type="ECO:0000313" key="14">
    <source>
        <dbReference type="Proteomes" id="UP001558713"/>
    </source>
</evidence>
<dbReference type="InterPro" id="IPR016951">
    <property type="entry name" value="Haem_Oase_decyc_pln"/>
</dbReference>
<reference evidence="13 14" key="1">
    <citation type="submission" date="2024-04" db="EMBL/GenBank/DDBJ databases">
        <title>Genome assembly C_amara_ONT_v2.</title>
        <authorList>
            <person name="Yant L."/>
            <person name="Moore C."/>
            <person name="Slenker M."/>
        </authorList>
    </citation>
    <scope>NUCLEOTIDE SEQUENCE [LARGE SCALE GENOMIC DNA]</scope>
    <source>
        <tissue evidence="13">Leaf</tissue>
    </source>
</reference>
<dbReference type="Proteomes" id="UP001558713">
    <property type="component" value="Unassembled WGS sequence"/>
</dbReference>
<evidence type="ECO:0000256" key="1">
    <source>
        <dbReference type="ARBA" id="ARBA00004229"/>
    </source>
</evidence>
<dbReference type="CDD" id="cd19165">
    <property type="entry name" value="HemeO"/>
    <property type="match status" value="1"/>
</dbReference>
<dbReference type="Gene3D" id="1.20.910.10">
    <property type="entry name" value="Heme oxygenase-like"/>
    <property type="match status" value="1"/>
</dbReference>
<dbReference type="Pfam" id="PF01126">
    <property type="entry name" value="Heme_oxygenase"/>
    <property type="match status" value="1"/>
</dbReference>
<accession>A0ABD1A3M9</accession>
<dbReference type="InterPro" id="IPR016053">
    <property type="entry name" value="Haem_Oase-like"/>
</dbReference>
<comment type="catalytic activity">
    <reaction evidence="12">
        <text>heme b + 3 reduced [NADPH--hemoprotein reductase] + 3 O2 = biliverdin IXalpha + CO + Fe(2+) + 3 oxidized [NADPH--hemoprotein reductase] + 3 H2O + H(+)</text>
        <dbReference type="Rhea" id="RHEA:21764"/>
        <dbReference type="Rhea" id="RHEA-COMP:11964"/>
        <dbReference type="Rhea" id="RHEA-COMP:11965"/>
        <dbReference type="ChEBI" id="CHEBI:15377"/>
        <dbReference type="ChEBI" id="CHEBI:15378"/>
        <dbReference type="ChEBI" id="CHEBI:15379"/>
        <dbReference type="ChEBI" id="CHEBI:17245"/>
        <dbReference type="ChEBI" id="CHEBI:29033"/>
        <dbReference type="ChEBI" id="CHEBI:57618"/>
        <dbReference type="ChEBI" id="CHEBI:57991"/>
        <dbReference type="ChEBI" id="CHEBI:58210"/>
        <dbReference type="ChEBI" id="CHEBI:60344"/>
        <dbReference type="EC" id="1.14.14.18"/>
    </reaction>
</comment>
<keyword evidence="7" id="KW-0934">Plastid</keyword>
<organism evidence="13 14">
    <name type="scientific">Cardamine amara subsp. amara</name>
    <dbReference type="NCBI Taxonomy" id="228776"/>
    <lineage>
        <taxon>Eukaryota</taxon>
        <taxon>Viridiplantae</taxon>
        <taxon>Streptophyta</taxon>
        <taxon>Embryophyta</taxon>
        <taxon>Tracheophyta</taxon>
        <taxon>Spermatophyta</taxon>
        <taxon>Magnoliopsida</taxon>
        <taxon>eudicotyledons</taxon>
        <taxon>Gunneridae</taxon>
        <taxon>Pentapetalae</taxon>
        <taxon>rosids</taxon>
        <taxon>malvids</taxon>
        <taxon>Brassicales</taxon>
        <taxon>Brassicaceae</taxon>
        <taxon>Cardamineae</taxon>
        <taxon>Cardamine</taxon>
    </lineage>
</organism>
<evidence type="ECO:0000256" key="9">
    <source>
        <dbReference type="ARBA" id="ARBA00022946"/>
    </source>
</evidence>
<dbReference type="GO" id="GO:0009507">
    <property type="term" value="C:chloroplast"/>
    <property type="evidence" value="ECO:0007669"/>
    <property type="project" value="UniProtKB-SubCell"/>
</dbReference>
<evidence type="ECO:0000256" key="10">
    <source>
        <dbReference type="ARBA" id="ARBA00023002"/>
    </source>
</evidence>
<evidence type="ECO:0000256" key="5">
    <source>
        <dbReference type="ARBA" id="ARBA00022531"/>
    </source>
</evidence>
<dbReference type="EMBL" id="JBANAX010000754">
    <property type="protein sequence ID" value="KAL1194365.1"/>
    <property type="molecule type" value="Genomic_DNA"/>
</dbReference>
<keyword evidence="4" id="KW-0150">Chloroplast</keyword>
<dbReference type="InterPro" id="IPR002051">
    <property type="entry name" value="Haem_Oase"/>
</dbReference>
<dbReference type="SUPFAM" id="SSF48613">
    <property type="entry name" value="Heme oxygenase-like"/>
    <property type="match status" value="1"/>
</dbReference>
<keyword evidence="11" id="KW-0408">Iron</keyword>
<comment type="caution">
    <text evidence="13">The sequence shown here is derived from an EMBL/GenBank/DDBJ whole genome shotgun (WGS) entry which is preliminary data.</text>
</comment>
<dbReference type="GO" id="GO:0015979">
    <property type="term" value="P:photosynthesis"/>
    <property type="evidence" value="ECO:0007669"/>
    <property type="project" value="UniProtKB-KW"/>
</dbReference>
<evidence type="ECO:0000256" key="11">
    <source>
        <dbReference type="ARBA" id="ARBA00023004"/>
    </source>
</evidence>
<gene>
    <name evidence="13" type="ORF">V5N11_017834</name>
</gene>
<sequence>MATSRLNASCRFPTSRRLDCEGYVGLSARKVTVRYVRTVAAPRCHLVQRANEDRALVVNAAGTAKEMPNKNYPGERKGFVEEMRLVVIKMHPKDLAKEVKRESNGPVSTWEFTVERYLKFLVDSKLVFDTLERLVHESTVPAYAGLKNTGLERSASLGRDLEWFKEQGYEIPESMAPGKVYSQYLKDIAEKDPPAFICHFYNINFAHSAGGRKIGTMVSEKILDHKELEFYKWDGQLSELLQNVSEELNKVAELWTREEKNHCLEETEKSFKSYWEIFRFLLS</sequence>
<keyword evidence="10" id="KW-0560">Oxidoreductase</keyword>
<evidence type="ECO:0000256" key="12">
    <source>
        <dbReference type="ARBA" id="ARBA00048328"/>
    </source>
</evidence>
<dbReference type="FunFam" id="1.20.910.10:FF:000005">
    <property type="entry name" value="Heme oxygenase 1"/>
    <property type="match status" value="1"/>
</dbReference>
<name>A0ABD1A3M9_CARAN</name>
<evidence type="ECO:0000256" key="2">
    <source>
        <dbReference type="ARBA" id="ARBA00006134"/>
    </source>
</evidence>
<evidence type="ECO:0000256" key="8">
    <source>
        <dbReference type="ARBA" id="ARBA00022723"/>
    </source>
</evidence>
<keyword evidence="9" id="KW-0809">Transit peptide</keyword>
<evidence type="ECO:0000256" key="3">
    <source>
        <dbReference type="ARBA" id="ARBA00012360"/>
    </source>
</evidence>
<protein>
    <recommendedName>
        <fullName evidence="3">heme oxygenase (biliverdin-producing)</fullName>
        <ecNumber evidence="3">1.14.14.18</ecNumber>
    </recommendedName>
</protein>
<dbReference type="GO" id="GO:0046872">
    <property type="term" value="F:metal ion binding"/>
    <property type="evidence" value="ECO:0007669"/>
    <property type="project" value="UniProtKB-KW"/>
</dbReference>
<keyword evidence="5" id="KW-0602">Photosynthesis</keyword>
<dbReference type="GO" id="GO:0004392">
    <property type="term" value="F:heme oxygenase (decyclizing) activity"/>
    <property type="evidence" value="ECO:0007669"/>
    <property type="project" value="UniProtKB-EC"/>
</dbReference>